<proteinExistence type="predicted"/>
<reference evidence="2" key="1">
    <citation type="submission" date="2024-07" db="EMBL/GenBank/DDBJ databases">
        <authorList>
            <person name="Yu S.T."/>
        </authorList>
    </citation>
    <scope>NUCLEOTIDE SEQUENCE</scope>
    <source>
        <strain evidence="2">R21</strain>
    </source>
</reference>
<dbReference type="AlphaFoldDB" id="A0AB39P716"/>
<keyword evidence="1" id="KW-0812">Transmembrane</keyword>
<feature type="transmembrane region" description="Helical" evidence="1">
    <location>
        <begin position="35"/>
        <end position="53"/>
    </location>
</feature>
<protein>
    <submittedName>
        <fullName evidence="2">Uncharacterized protein</fullName>
    </submittedName>
</protein>
<evidence type="ECO:0000313" key="2">
    <source>
        <dbReference type="EMBL" id="XDQ25882.1"/>
    </source>
</evidence>
<accession>A0AB39P716</accession>
<feature type="transmembrane region" description="Helical" evidence="1">
    <location>
        <begin position="115"/>
        <end position="134"/>
    </location>
</feature>
<keyword evidence="1" id="KW-0472">Membrane</keyword>
<dbReference type="EMBL" id="CP163435">
    <property type="protein sequence ID" value="XDQ25882.1"/>
    <property type="molecule type" value="Genomic_DNA"/>
</dbReference>
<keyword evidence="1" id="KW-1133">Transmembrane helix</keyword>
<evidence type="ECO:0000256" key="1">
    <source>
        <dbReference type="SAM" id="Phobius"/>
    </source>
</evidence>
<name>A0AB39P716_9ACTN</name>
<gene>
    <name evidence="2" type="ORF">AB5J56_14810</name>
</gene>
<sequence>MTSDGSERTNFTGAVRRFFRLPAQATRDPAPVVPLARVWLIGCLAFGAGLAAMGWDDELSLMGVVTVLSLLDDVIKGVRYRWPAFASGLLAGWAVTRLANAVIPAPDDPDWADYPGLALGTLAAFLTFAAITRLRPRRR</sequence>
<dbReference type="RefSeq" id="WP_369233181.1">
    <property type="nucleotide sequence ID" value="NZ_CP163435.1"/>
</dbReference>
<organism evidence="2">
    <name type="scientific">Streptomyces sp. R21</name>
    <dbReference type="NCBI Taxonomy" id="3238627"/>
    <lineage>
        <taxon>Bacteria</taxon>
        <taxon>Bacillati</taxon>
        <taxon>Actinomycetota</taxon>
        <taxon>Actinomycetes</taxon>
        <taxon>Kitasatosporales</taxon>
        <taxon>Streptomycetaceae</taxon>
        <taxon>Streptomyces</taxon>
    </lineage>
</organism>